<evidence type="ECO:0000313" key="4">
    <source>
        <dbReference type="EMBL" id="BAD59880.1"/>
    </source>
</evidence>
<dbReference type="PANTHER" id="PTHR32097:SF4">
    <property type="entry name" value="GENERAL STRESS PROTEIN 16U"/>
    <property type="match status" value="1"/>
</dbReference>
<gene>
    <name evidence="4" type="ordered locus">NFA_50280</name>
</gene>
<dbReference type="Gene3D" id="2.60.60.30">
    <property type="entry name" value="sav2460 like domains"/>
    <property type="match status" value="2"/>
</dbReference>
<dbReference type="eggNOG" id="COG4110">
    <property type="taxonomic scope" value="Bacteria"/>
</dbReference>
<reference evidence="4 5" key="1">
    <citation type="journal article" date="2004" name="Proc. Natl. Acad. Sci. U.S.A.">
        <title>The complete genomic sequence of Nocardia farcinica IFM 10152.</title>
        <authorList>
            <person name="Ishikawa J."/>
            <person name="Yamashita A."/>
            <person name="Mikami Y."/>
            <person name="Hoshino Y."/>
            <person name="Kurita H."/>
            <person name="Hotta K."/>
            <person name="Shiba T."/>
            <person name="Hattori M."/>
        </authorList>
    </citation>
    <scope>NUCLEOTIDE SEQUENCE [LARGE SCALE GENOMIC DNA]</scope>
    <source>
        <strain evidence="4 5">IFM 10152</strain>
    </source>
</reference>
<dbReference type="eggNOG" id="COG2310">
    <property type="taxonomic scope" value="Bacteria"/>
</dbReference>
<evidence type="ECO:0000256" key="1">
    <source>
        <dbReference type="ARBA" id="ARBA00008775"/>
    </source>
</evidence>
<keyword evidence="5" id="KW-1185">Reference proteome</keyword>
<dbReference type="KEGG" id="nfa:NFA_50280"/>
<dbReference type="STRING" id="247156.NFA_50280"/>
<dbReference type="Pfam" id="PF02342">
    <property type="entry name" value="TerD"/>
    <property type="match status" value="1"/>
</dbReference>
<feature type="compositionally biased region" description="Pro residues" evidence="2">
    <location>
        <begin position="258"/>
        <end position="286"/>
    </location>
</feature>
<dbReference type="Proteomes" id="UP000006820">
    <property type="component" value="Chromosome"/>
</dbReference>
<dbReference type="InterPro" id="IPR003325">
    <property type="entry name" value="TerD"/>
</dbReference>
<sequence length="505" mass="54012">MTGRSLSYTLTAVSMMKGANVAVPMSAVRIELGWQSGPGVPDADASALLLVGGKVRSDNDFVFYNQPAHPSGAVRHEGKRQGPTVLDVLSVNLAGVEPQVETIVIAASADGGTFGQFQGLYVRVLDAANGAEVARFDSTGASTETAFVLGELYRRQGAWKFRAVGQGYDSGLAGLATDFGISVDDAPAAAPQQQFTPPPPPQQQFTPPPPPQQQFTPPPPPQQQFTPPPPPQQQFTPPPTQQFPQGQQPYPPQHQGYPAPPQYGQPPTGGFPPPPVQPPVQQPPAQPATGGAPVNLGKISLTKESPSVSLTKQGATGGTMRINLNWTSQNQQRTGLFGRRRGGGLDLDLSCFFELADGRIGSVRALDRSFGALDRPPFIRLDQDDRTGSSATGENLDINLDYTAQFRRILVFTSIYEGANDFRGVHATATLYPLNCPPIEMTLDGCTDDSRDAVLAHIENINGELVVRREGTFIRPPAGRPGAGIIEIARLYNWDFGFKAGRGKD</sequence>
<feature type="compositionally biased region" description="Polar residues" evidence="2">
    <location>
        <begin position="302"/>
        <end position="314"/>
    </location>
</feature>
<feature type="compositionally biased region" description="Pro residues" evidence="2">
    <location>
        <begin position="196"/>
        <end position="241"/>
    </location>
</feature>
<dbReference type="PANTHER" id="PTHR32097">
    <property type="entry name" value="CAMP-BINDING PROTEIN 1-RELATED"/>
    <property type="match status" value="1"/>
</dbReference>
<dbReference type="HOGENOM" id="CLU_047549_0_0_11"/>
<name>Q5YPL1_NOCFA</name>
<evidence type="ECO:0000256" key="2">
    <source>
        <dbReference type="SAM" id="MobiDB-lite"/>
    </source>
</evidence>
<accession>Q5YPL1</accession>
<protein>
    <submittedName>
        <fullName evidence="4">Putative stress protein</fullName>
    </submittedName>
</protein>
<proteinExistence type="inferred from homology"/>
<evidence type="ECO:0000259" key="3">
    <source>
        <dbReference type="Pfam" id="PF02342"/>
    </source>
</evidence>
<dbReference type="AlphaFoldDB" id="Q5YPL1"/>
<dbReference type="CDD" id="cd06974">
    <property type="entry name" value="TerD_like"/>
    <property type="match status" value="2"/>
</dbReference>
<feature type="domain" description="TerD" evidence="3">
    <location>
        <begin position="12"/>
        <end position="179"/>
    </location>
</feature>
<dbReference type="EMBL" id="AP006618">
    <property type="protein sequence ID" value="BAD59880.1"/>
    <property type="molecule type" value="Genomic_DNA"/>
</dbReference>
<feature type="region of interest" description="Disordered" evidence="2">
    <location>
        <begin position="189"/>
        <end position="315"/>
    </location>
</feature>
<feature type="compositionally biased region" description="Low complexity" evidence="2">
    <location>
        <begin position="242"/>
        <end position="257"/>
    </location>
</feature>
<evidence type="ECO:0000313" key="5">
    <source>
        <dbReference type="Proteomes" id="UP000006820"/>
    </source>
</evidence>
<dbReference type="InterPro" id="IPR051324">
    <property type="entry name" value="Stress/Tellurium_Resist"/>
</dbReference>
<organism evidence="4 5">
    <name type="scientific">Nocardia farcinica (strain IFM 10152)</name>
    <dbReference type="NCBI Taxonomy" id="247156"/>
    <lineage>
        <taxon>Bacteria</taxon>
        <taxon>Bacillati</taxon>
        <taxon>Actinomycetota</taxon>
        <taxon>Actinomycetes</taxon>
        <taxon>Mycobacteriales</taxon>
        <taxon>Nocardiaceae</taxon>
        <taxon>Nocardia</taxon>
    </lineage>
</organism>
<comment type="similarity">
    <text evidence="1">Belongs to the CAPAB/TerDEXZ family.</text>
</comment>